<dbReference type="EMBL" id="FRBL01000001">
    <property type="protein sequence ID" value="SHK78562.1"/>
    <property type="molecule type" value="Genomic_DNA"/>
</dbReference>
<dbReference type="Proteomes" id="UP000184420">
    <property type="component" value="Unassembled WGS sequence"/>
</dbReference>
<dbReference type="InterPro" id="IPR012340">
    <property type="entry name" value="NA-bd_OB-fold"/>
</dbReference>
<dbReference type="GO" id="GO:0003697">
    <property type="term" value="F:single-stranded DNA binding"/>
    <property type="evidence" value="ECO:0007669"/>
    <property type="project" value="InterPro"/>
</dbReference>
<accession>A0A1M6VAP7</accession>
<evidence type="ECO:0000313" key="4">
    <source>
        <dbReference type="EMBL" id="SHK78562.1"/>
    </source>
</evidence>
<dbReference type="Gene3D" id="2.40.50.140">
    <property type="entry name" value="Nucleic acid-binding proteins"/>
    <property type="match status" value="1"/>
</dbReference>
<dbReference type="PIRSF" id="PIRSF002070">
    <property type="entry name" value="SSB"/>
    <property type="match status" value="1"/>
</dbReference>
<dbReference type="NCBIfam" id="TIGR00621">
    <property type="entry name" value="ssb"/>
    <property type="match status" value="1"/>
</dbReference>
<protein>
    <recommendedName>
        <fullName evidence="2 3">Single-stranded DNA-binding protein</fullName>
    </recommendedName>
</protein>
<dbReference type="OrthoDB" id="957856at2"/>
<name>A0A1M6VAP7_9BACT</name>
<evidence type="ECO:0000256" key="3">
    <source>
        <dbReference type="RuleBase" id="RU000524"/>
    </source>
</evidence>
<reference evidence="4 5" key="1">
    <citation type="submission" date="2016-11" db="EMBL/GenBank/DDBJ databases">
        <authorList>
            <person name="Jaros S."/>
            <person name="Januszkiewicz K."/>
            <person name="Wedrychowicz H."/>
        </authorList>
    </citation>
    <scope>NUCLEOTIDE SEQUENCE [LARGE SCALE GENOMIC DNA]</scope>
    <source>
        <strain evidence="4 5">DSM 27406</strain>
    </source>
</reference>
<keyword evidence="5" id="KW-1185">Reference proteome</keyword>
<dbReference type="GO" id="GO:0006260">
    <property type="term" value="P:DNA replication"/>
    <property type="evidence" value="ECO:0007669"/>
    <property type="project" value="InterPro"/>
</dbReference>
<proteinExistence type="predicted"/>
<dbReference type="Pfam" id="PF00436">
    <property type="entry name" value="SSB"/>
    <property type="match status" value="1"/>
</dbReference>
<organism evidence="4 5">
    <name type="scientific">Chitinophaga jiangningensis</name>
    <dbReference type="NCBI Taxonomy" id="1419482"/>
    <lineage>
        <taxon>Bacteria</taxon>
        <taxon>Pseudomonadati</taxon>
        <taxon>Bacteroidota</taxon>
        <taxon>Chitinophagia</taxon>
        <taxon>Chitinophagales</taxon>
        <taxon>Chitinophagaceae</taxon>
        <taxon>Chitinophaga</taxon>
    </lineage>
</organism>
<evidence type="ECO:0000256" key="2">
    <source>
        <dbReference type="PIRNR" id="PIRNR002070"/>
    </source>
</evidence>
<dbReference type="CDD" id="cd04496">
    <property type="entry name" value="SSB_OBF"/>
    <property type="match status" value="1"/>
</dbReference>
<dbReference type="SUPFAM" id="SSF50249">
    <property type="entry name" value="Nucleic acid-binding proteins"/>
    <property type="match status" value="1"/>
</dbReference>
<dbReference type="STRING" id="1419482.SAMN05444266_101135"/>
<gene>
    <name evidence="4" type="ORF">SAMN05444266_101135</name>
</gene>
<dbReference type="AlphaFoldDB" id="A0A1M6VAP7"/>
<dbReference type="InterPro" id="IPR011344">
    <property type="entry name" value="ssDNA-bd"/>
</dbReference>
<dbReference type="PROSITE" id="PS50935">
    <property type="entry name" value="SSB"/>
    <property type="match status" value="1"/>
</dbReference>
<keyword evidence="1 2" id="KW-0238">DNA-binding</keyword>
<evidence type="ECO:0000256" key="1">
    <source>
        <dbReference type="ARBA" id="ARBA00023125"/>
    </source>
</evidence>
<sequence>MIKLQLIGHLGRDAVLREVNGGSVLSFTVAVNEKFRDKAGVLNERTTWVDCSMWDRPQMAPYLLQGTLVHIEGAPKADSYVSTHSGALSSILRLRVFSLQLLSRKDDEKRKAAVAIAPPVGEAVPEQETPADDLPF</sequence>
<dbReference type="InterPro" id="IPR000424">
    <property type="entry name" value="Primosome_PriB/ssb"/>
</dbReference>
<evidence type="ECO:0000313" key="5">
    <source>
        <dbReference type="Proteomes" id="UP000184420"/>
    </source>
</evidence>